<dbReference type="SUPFAM" id="SSF51322">
    <property type="entry name" value="Cyanovirin-N"/>
    <property type="match status" value="1"/>
</dbReference>
<organism evidence="4 5">
    <name type="scientific">Magnaporthiopsis poae (strain ATCC 64411 / 73-15)</name>
    <name type="common">Kentucky bluegrass fungus</name>
    <name type="synonym">Magnaporthe poae</name>
    <dbReference type="NCBI Taxonomy" id="644358"/>
    <lineage>
        <taxon>Eukaryota</taxon>
        <taxon>Fungi</taxon>
        <taxon>Dikarya</taxon>
        <taxon>Ascomycota</taxon>
        <taxon>Pezizomycotina</taxon>
        <taxon>Sordariomycetes</taxon>
        <taxon>Sordariomycetidae</taxon>
        <taxon>Magnaporthales</taxon>
        <taxon>Magnaporthaceae</taxon>
        <taxon>Magnaporthiopsis</taxon>
    </lineage>
</organism>
<reference evidence="4" key="4">
    <citation type="journal article" date="2015" name="G3 (Bethesda)">
        <title>Genome sequences of three phytopathogenic species of the Magnaporthaceae family of fungi.</title>
        <authorList>
            <person name="Okagaki L.H."/>
            <person name="Nunes C.C."/>
            <person name="Sailsbery J."/>
            <person name="Clay B."/>
            <person name="Brown D."/>
            <person name="John T."/>
            <person name="Oh Y."/>
            <person name="Young N."/>
            <person name="Fitzgerald M."/>
            <person name="Haas B.J."/>
            <person name="Zeng Q."/>
            <person name="Young S."/>
            <person name="Adiconis X."/>
            <person name="Fan L."/>
            <person name="Levin J.Z."/>
            <person name="Mitchell T.K."/>
            <person name="Okubara P.A."/>
            <person name="Farman M.L."/>
            <person name="Kohn L.M."/>
            <person name="Birren B."/>
            <person name="Ma L.-J."/>
            <person name="Dean R.A."/>
        </authorList>
    </citation>
    <scope>NUCLEOTIDE SEQUENCE</scope>
    <source>
        <strain evidence="4">ATCC 64411 / 73-15</strain>
    </source>
</reference>
<dbReference type="Proteomes" id="UP000011715">
    <property type="component" value="Unassembled WGS sequence"/>
</dbReference>
<dbReference type="OrthoDB" id="2947935at2759"/>
<proteinExistence type="predicted"/>
<dbReference type="Gene3D" id="2.30.60.10">
    <property type="entry name" value="Cyanovirin-N"/>
    <property type="match status" value="1"/>
</dbReference>
<dbReference type="eggNOG" id="ENOG502T65T">
    <property type="taxonomic scope" value="Eukaryota"/>
</dbReference>
<feature type="signal peptide" evidence="1">
    <location>
        <begin position="1"/>
        <end position="21"/>
    </location>
</feature>
<reference evidence="5" key="1">
    <citation type="submission" date="2010-05" db="EMBL/GenBank/DDBJ databases">
        <title>The genome sequence of Magnaporthe poae strain ATCC 64411.</title>
        <authorList>
            <person name="Ma L.-J."/>
            <person name="Dead R."/>
            <person name="Young S."/>
            <person name="Zeng Q."/>
            <person name="Koehrsen M."/>
            <person name="Alvarado L."/>
            <person name="Berlin A."/>
            <person name="Chapman S.B."/>
            <person name="Chen Z."/>
            <person name="Freedman E."/>
            <person name="Gellesch M."/>
            <person name="Goldberg J."/>
            <person name="Griggs A."/>
            <person name="Gujja S."/>
            <person name="Heilman E.R."/>
            <person name="Heiman D."/>
            <person name="Hepburn T."/>
            <person name="Howarth C."/>
            <person name="Jen D."/>
            <person name="Larson L."/>
            <person name="Mehta T."/>
            <person name="Neiman D."/>
            <person name="Pearson M."/>
            <person name="Roberts A."/>
            <person name="Saif S."/>
            <person name="Shea T."/>
            <person name="Shenoy N."/>
            <person name="Sisk P."/>
            <person name="Stolte C."/>
            <person name="Sykes S."/>
            <person name="Walk T."/>
            <person name="White J."/>
            <person name="Yandava C."/>
            <person name="Haas B."/>
            <person name="Nusbaum C."/>
            <person name="Birren B."/>
        </authorList>
    </citation>
    <scope>NUCLEOTIDE SEQUENCE [LARGE SCALE GENOMIC DNA]</scope>
    <source>
        <strain evidence="5">ATCC 64411 / 73-15</strain>
    </source>
</reference>
<feature type="chain" id="PRO_5009386170" description="Cyanovirin-N domain-containing protein" evidence="1">
    <location>
        <begin position="22"/>
        <end position="139"/>
    </location>
</feature>
<name>A0A0C4EF11_MAGP6</name>
<evidence type="ECO:0000313" key="5">
    <source>
        <dbReference type="Proteomes" id="UP000011715"/>
    </source>
</evidence>
<feature type="domain" description="Cyanovirin-N" evidence="2">
    <location>
        <begin position="26"/>
        <end position="130"/>
    </location>
</feature>
<evidence type="ECO:0000313" key="4">
    <source>
        <dbReference type="EnsemblFungi" id="MAPG_11346T0"/>
    </source>
</evidence>
<accession>A0A0C4EF11</accession>
<dbReference type="InterPro" id="IPR011058">
    <property type="entry name" value="Cyanovirin-N"/>
</dbReference>
<sequence>MEPWRMLLSLGALAALPAAAAVKGNFLATCRDVNVASANPANTPAFNDFVSATCKTVDGKAQATSMDLNLCVGFDASTQALAWSPMGKFRNYCRDCSLKAPSELQCTCGSDSRTSRLDLNDGLVNRNGNLFCVSWDKLN</sequence>
<gene>
    <name evidence="3" type="ORF">MAPG_11346</name>
</gene>
<dbReference type="OMA" id="GKFRNYC"/>
<keyword evidence="5" id="KW-1185">Reference proteome</keyword>
<dbReference type="EMBL" id="GL876980">
    <property type="protein sequence ID" value="KLU92400.1"/>
    <property type="molecule type" value="Genomic_DNA"/>
</dbReference>
<protein>
    <recommendedName>
        <fullName evidence="2">Cyanovirin-N domain-containing protein</fullName>
    </recommendedName>
</protein>
<reference evidence="3" key="2">
    <citation type="submission" date="2010-05" db="EMBL/GenBank/DDBJ databases">
        <title>The Genome Sequence of Magnaporthe poae strain ATCC 64411.</title>
        <authorList>
            <consortium name="The Broad Institute Genome Sequencing Platform"/>
            <consortium name="Broad Institute Genome Sequencing Center for Infectious Disease"/>
            <person name="Ma L.-J."/>
            <person name="Dead R."/>
            <person name="Young S."/>
            <person name="Zeng Q."/>
            <person name="Koehrsen M."/>
            <person name="Alvarado L."/>
            <person name="Berlin A."/>
            <person name="Chapman S.B."/>
            <person name="Chen Z."/>
            <person name="Freedman E."/>
            <person name="Gellesch M."/>
            <person name="Goldberg J."/>
            <person name="Griggs A."/>
            <person name="Gujja S."/>
            <person name="Heilman E.R."/>
            <person name="Heiman D."/>
            <person name="Hepburn T."/>
            <person name="Howarth C."/>
            <person name="Jen D."/>
            <person name="Larson L."/>
            <person name="Mehta T."/>
            <person name="Neiman D."/>
            <person name="Pearson M."/>
            <person name="Roberts A."/>
            <person name="Saif S."/>
            <person name="Shea T."/>
            <person name="Shenoy N."/>
            <person name="Sisk P."/>
            <person name="Stolte C."/>
            <person name="Sykes S."/>
            <person name="Walk T."/>
            <person name="White J."/>
            <person name="Yandava C."/>
            <person name="Haas B."/>
            <person name="Nusbaum C."/>
            <person name="Birren B."/>
        </authorList>
    </citation>
    <scope>NUCLEOTIDE SEQUENCE</scope>
    <source>
        <strain evidence="3">ATCC 64411</strain>
    </source>
</reference>
<dbReference type="Pfam" id="PF08881">
    <property type="entry name" value="CVNH"/>
    <property type="match status" value="1"/>
</dbReference>
<reference evidence="3" key="3">
    <citation type="submission" date="2011-03" db="EMBL/GenBank/DDBJ databases">
        <title>Annotation of Magnaporthe poae ATCC 64411.</title>
        <authorList>
            <person name="Ma L.-J."/>
            <person name="Dead R."/>
            <person name="Young S.K."/>
            <person name="Zeng Q."/>
            <person name="Gargeya S."/>
            <person name="Fitzgerald M."/>
            <person name="Haas B."/>
            <person name="Abouelleil A."/>
            <person name="Alvarado L."/>
            <person name="Arachchi H.M."/>
            <person name="Berlin A."/>
            <person name="Brown A."/>
            <person name="Chapman S.B."/>
            <person name="Chen Z."/>
            <person name="Dunbar C."/>
            <person name="Freedman E."/>
            <person name="Gearin G."/>
            <person name="Gellesch M."/>
            <person name="Goldberg J."/>
            <person name="Griggs A."/>
            <person name="Gujja S."/>
            <person name="Heiman D."/>
            <person name="Howarth C."/>
            <person name="Larson L."/>
            <person name="Lui A."/>
            <person name="MacDonald P.J.P."/>
            <person name="Mehta T."/>
            <person name="Montmayeur A."/>
            <person name="Murphy C."/>
            <person name="Neiman D."/>
            <person name="Pearson M."/>
            <person name="Priest M."/>
            <person name="Roberts A."/>
            <person name="Saif S."/>
            <person name="Shea T."/>
            <person name="Shenoy N."/>
            <person name="Sisk P."/>
            <person name="Stolte C."/>
            <person name="Sykes S."/>
            <person name="Yandava C."/>
            <person name="Wortman J."/>
            <person name="Nusbaum C."/>
            <person name="Birren B."/>
        </authorList>
    </citation>
    <scope>NUCLEOTIDE SEQUENCE</scope>
    <source>
        <strain evidence="3">ATCC 64411</strain>
    </source>
</reference>
<dbReference type="AlphaFoldDB" id="A0A0C4EF11"/>
<reference evidence="4" key="5">
    <citation type="submission" date="2015-06" db="UniProtKB">
        <authorList>
            <consortium name="EnsemblFungi"/>
        </authorList>
    </citation>
    <scope>IDENTIFICATION</scope>
    <source>
        <strain evidence="4">ATCC 64411</strain>
    </source>
</reference>
<evidence type="ECO:0000313" key="3">
    <source>
        <dbReference type="EMBL" id="KLU92400.1"/>
    </source>
</evidence>
<dbReference type="EMBL" id="ADBL01002794">
    <property type="status" value="NOT_ANNOTATED_CDS"/>
    <property type="molecule type" value="Genomic_DNA"/>
</dbReference>
<dbReference type="VEuPathDB" id="FungiDB:MAPG_11346"/>
<keyword evidence="1" id="KW-0732">Signal</keyword>
<evidence type="ECO:0000259" key="2">
    <source>
        <dbReference type="Pfam" id="PF08881"/>
    </source>
</evidence>
<dbReference type="InterPro" id="IPR036673">
    <property type="entry name" value="Cyanovirin-N_sf"/>
</dbReference>
<evidence type="ECO:0000256" key="1">
    <source>
        <dbReference type="SAM" id="SignalP"/>
    </source>
</evidence>
<dbReference type="EnsemblFungi" id="MAPG_11346T0">
    <property type="protein sequence ID" value="MAPG_11346T0"/>
    <property type="gene ID" value="MAPG_11346"/>
</dbReference>